<sequence length="330" mass="37264">MMNIDGRSVERYSHCLCLHVQPTSLIIGFIHLISSLLNIVLHFEDYTQYHDEEKRMVDLHRSTANSLNMMVSLMMAIVSALLIYGVTKSRPSYLMPFFGIKLYIFFFSLPASISMLCFSPHLSSQYDSSGRTWGSEMKRLWSSSDPTTAYTSSIFMALIEFLYQLYFICVIWKCYRYLKLKESVIPLHIPYHLRGVEITVPSEIVTTPSAMAPPDYETATKLNPPPDYESALKNYQMMPGPVQVTVTEPVESCRENGDSNDKNNVTELPRSGSWCDESKASEKSDEKSTTSDASHLNDSSSHNNIHCDAANKTEQNISKSSRDDPGANES</sequence>
<evidence type="ECO:0000313" key="9">
    <source>
        <dbReference type="Proteomes" id="UP000015104"/>
    </source>
</evidence>
<name>T1K6A6_TETUR</name>
<comment type="subcellular location">
    <subcellularLocation>
        <location evidence="1">Endomembrane system</location>
        <topology evidence="1">Multi-pass membrane protein</topology>
    </subcellularLocation>
</comment>
<dbReference type="Proteomes" id="UP000015104">
    <property type="component" value="Unassembled WGS sequence"/>
</dbReference>
<dbReference type="InterPro" id="IPR051115">
    <property type="entry name" value="LAPTM_transporter"/>
</dbReference>
<evidence type="ECO:0000313" key="8">
    <source>
        <dbReference type="EnsemblMetazoa" id="tetur05g09200.1"/>
    </source>
</evidence>
<keyword evidence="2 6" id="KW-0812">Transmembrane</keyword>
<dbReference type="KEGG" id="tut:107360658"/>
<feature type="domain" description="DUF7027" evidence="7">
    <location>
        <begin position="26"/>
        <end position="115"/>
    </location>
</feature>
<dbReference type="EMBL" id="CAEY01001593">
    <property type="status" value="NOT_ANNOTATED_CDS"/>
    <property type="molecule type" value="Genomic_DNA"/>
</dbReference>
<dbReference type="OrthoDB" id="10002163at2759"/>
<keyword evidence="9" id="KW-1185">Reference proteome</keyword>
<feature type="compositionally biased region" description="Basic and acidic residues" evidence="5">
    <location>
        <begin position="252"/>
        <end position="261"/>
    </location>
</feature>
<gene>
    <name evidence="8" type="primary">107360658</name>
</gene>
<feature type="transmembrane region" description="Helical" evidence="6">
    <location>
        <begin position="149"/>
        <end position="172"/>
    </location>
</feature>
<evidence type="ECO:0000256" key="6">
    <source>
        <dbReference type="SAM" id="Phobius"/>
    </source>
</evidence>
<evidence type="ECO:0000256" key="2">
    <source>
        <dbReference type="ARBA" id="ARBA00022692"/>
    </source>
</evidence>
<reference evidence="8" key="2">
    <citation type="submission" date="2015-06" db="UniProtKB">
        <authorList>
            <consortium name="EnsemblMetazoa"/>
        </authorList>
    </citation>
    <scope>IDENTIFICATION</scope>
</reference>
<dbReference type="Pfam" id="PF22954">
    <property type="entry name" value="DUF7027"/>
    <property type="match status" value="1"/>
</dbReference>
<keyword evidence="4 6" id="KW-0472">Membrane</keyword>
<feature type="transmembrane region" description="Helical" evidence="6">
    <location>
        <begin position="63"/>
        <end position="86"/>
    </location>
</feature>
<keyword evidence="3 6" id="KW-1133">Transmembrane helix</keyword>
<feature type="compositionally biased region" description="Basic and acidic residues" evidence="5">
    <location>
        <begin position="276"/>
        <end position="289"/>
    </location>
</feature>
<dbReference type="AlphaFoldDB" id="T1K6A6"/>
<dbReference type="PANTHER" id="PTHR12479:SF10">
    <property type="entry name" value="LYSOSOMAL-ASSOCIATED TRANSMEMBRANE PROTEIN"/>
    <property type="match status" value="1"/>
</dbReference>
<feature type="transmembrane region" description="Helical" evidence="6">
    <location>
        <begin position="20"/>
        <end position="43"/>
    </location>
</feature>
<dbReference type="GO" id="GO:0012505">
    <property type="term" value="C:endomembrane system"/>
    <property type="evidence" value="ECO:0007669"/>
    <property type="project" value="UniProtKB-SubCell"/>
</dbReference>
<dbReference type="HOGENOM" id="CLU_842865_0_0_1"/>
<feature type="compositionally biased region" description="Basic and acidic residues" evidence="5">
    <location>
        <begin position="320"/>
        <end position="330"/>
    </location>
</feature>
<dbReference type="InterPro" id="IPR054291">
    <property type="entry name" value="DUF7027"/>
</dbReference>
<organism evidence="8 9">
    <name type="scientific">Tetranychus urticae</name>
    <name type="common">Two-spotted spider mite</name>
    <dbReference type="NCBI Taxonomy" id="32264"/>
    <lineage>
        <taxon>Eukaryota</taxon>
        <taxon>Metazoa</taxon>
        <taxon>Ecdysozoa</taxon>
        <taxon>Arthropoda</taxon>
        <taxon>Chelicerata</taxon>
        <taxon>Arachnida</taxon>
        <taxon>Acari</taxon>
        <taxon>Acariformes</taxon>
        <taxon>Trombidiformes</taxon>
        <taxon>Prostigmata</taxon>
        <taxon>Eleutherengona</taxon>
        <taxon>Raphignathae</taxon>
        <taxon>Tetranychoidea</taxon>
        <taxon>Tetranychidae</taxon>
        <taxon>Tetranychus</taxon>
    </lineage>
</organism>
<accession>T1K6A6</accession>
<dbReference type="PANTHER" id="PTHR12479">
    <property type="entry name" value="LYSOSOMAL-ASSOCIATED TRANSMEMBRANE PROTEIN"/>
    <property type="match status" value="1"/>
</dbReference>
<evidence type="ECO:0000259" key="7">
    <source>
        <dbReference type="Pfam" id="PF22954"/>
    </source>
</evidence>
<feature type="region of interest" description="Disordered" evidence="5">
    <location>
        <begin position="252"/>
        <end position="330"/>
    </location>
</feature>
<proteinExistence type="predicted"/>
<evidence type="ECO:0000256" key="3">
    <source>
        <dbReference type="ARBA" id="ARBA00022989"/>
    </source>
</evidence>
<reference evidence="9" key="1">
    <citation type="submission" date="2011-08" db="EMBL/GenBank/DDBJ databases">
        <authorList>
            <person name="Rombauts S."/>
        </authorList>
    </citation>
    <scope>NUCLEOTIDE SEQUENCE</scope>
    <source>
        <strain evidence="9">London</strain>
    </source>
</reference>
<dbReference type="GO" id="GO:0005765">
    <property type="term" value="C:lysosomal membrane"/>
    <property type="evidence" value="ECO:0007669"/>
    <property type="project" value="TreeGrafter"/>
</dbReference>
<dbReference type="OMA" id="NCYKYII"/>
<protein>
    <recommendedName>
        <fullName evidence="7">DUF7027 domain-containing protein</fullName>
    </recommendedName>
</protein>
<evidence type="ECO:0000256" key="5">
    <source>
        <dbReference type="SAM" id="MobiDB-lite"/>
    </source>
</evidence>
<dbReference type="STRING" id="32264.T1K6A6"/>
<evidence type="ECO:0000256" key="4">
    <source>
        <dbReference type="ARBA" id="ARBA00023136"/>
    </source>
</evidence>
<dbReference type="eggNOG" id="ENOG502QSAX">
    <property type="taxonomic scope" value="Eukaryota"/>
</dbReference>
<feature type="transmembrane region" description="Helical" evidence="6">
    <location>
        <begin position="98"/>
        <end position="122"/>
    </location>
</feature>
<evidence type="ECO:0000256" key="1">
    <source>
        <dbReference type="ARBA" id="ARBA00004127"/>
    </source>
</evidence>
<feature type="compositionally biased region" description="Polar residues" evidence="5">
    <location>
        <begin position="293"/>
        <end position="304"/>
    </location>
</feature>
<dbReference type="EnsemblMetazoa" id="tetur05g09200.1">
    <property type="protein sequence ID" value="tetur05g09200.1"/>
    <property type="gene ID" value="tetur05g09200"/>
</dbReference>